<keyword evidence="8" id="KW-1185">Reference proteome</keyword>
<protein>
    <recommendedName>
        <fullName evidence="6">RRM domain-containing protein</fullName>
    </recommendedName>
</protein>
<dbReference type="GO" id="GO:0010468">
    <property type="term" value="P:regulation of gene expression"/>
    <property type="evidence" value="ECO:0007669"/>
    <property type="project" value="TreeGrafter"/>
</dbReference>
<evidence type="ECO:0000256" key="5">
    <source>
        <dbReference type="SAM" id="MobiDB-lite"/>
    </source>
</evidence>
<dbReference type="STRING" id="126957.T1IXF0"/>
<evidence type="ECO:0000313" key="7">
    <source>
        <dbReference type="EnsemblMetazoa" id="SMAR005882-PA"/>
    </source>
</evidence>
<reference evidence="8" key="1">
    <citation type="submission" date="2011-05" db="EMBL/GenBank/DDBJ databases">
        <authorList>
            <person name="Richards S.R."/>
            <person name="Qu J."/>
            <person name="Jiang H."/>
            <person name="Jhangiani S.N."/>
            <person name="Agravi P."/>
            <person name="Goodspeed R."/>
            <person name="Gross S."/>
            <person name="Mandapat C."/>
            <person name="Jackson L."/>
            <person name="Mathew T."/>
            <person name="Pu L."/>
            <person name="Thornton R."/>
            <person name="Saada N."/>
            <person name="Wilczek-Boney K.B."/>
            <person name="Lee S."/>
            <person name="Kovar C."/>
            <person name="Wu Y."/>
            <person name="Scherer S.E."/>
            <person name="Worley K.C."/>
            <person name="Muzny D.M."/>
            <person name="Gibbs R."/>
        </authorList>
    </citation>
    <scope>NUCLEOTIDE SEQUENCE</scope>
    <source>
        <strain evidence="8">Brora</strain>
    </source>
</reference>
<dbReference type="HOGENOM" id="CLU_012062_1_1_1"/>
<dbReference type="GO" id="GO:0003723">
    <property type="term" value="F:RNA binding"/>
    <property type="evidence" value="ECO:0007669"/>
    <property type="project" value="UniProtKB-UniRule"/>
</dbReference>
<dbReference type="EnsemblMetazoa" id="SMAR005882-RA">
    <property type="protein sequence ID" value="SMAR005882-PA"/>
    <property type="gene ID" value="SMAR005882"/>
</dbReference>
<evidence type="ECO:0000256" key="4">
    <source>
        <dbReference type="PROSITE-ProRule" id="PRU00176"/>
    </source>
</evidence>
<evidence type="ECO:0000313" key="8">
    <source>
        <dbReference type="Proteomes" id="UP000014500"/>
    </source>
</evidence>
<dbReference type="Proteomes" id="UP000014500">
    <property type="component" value="Unassembled WGS sequence"/>
</dbReference>
<dbReference type="PANTHER" id="PTHR48033:SF10">
    <property type="entry name" value="RNA-BINDING PROTEIN SQUID"/>
    <property type="match status" value="1"/>
</dbReference>
<name>T1IXF0_STRMM</name>
<feature type="region of interest" description="Disordered" evidence="5">
    <location>
        <begin position="1"/>
        <end position="26"/>
    </location>
</feature>
<dbReference type="AlphaFoldDB" id="T1IXF0"/>
<dbReference type="InterPro" id="IPR000504">
    <property type="entry name" value="RRM_dom"/>
</dbReference>
<dbReference type="PhylomeDB" id="T1IXF0"/>
<dbReference type="GO" id="GO:0000785">
    <property type="term" value="C:chromatin"/>
    <property type="evidence" value="ECO:0007669"/>
    <property type="project" value="TreeGrafter"/>
</dbReference>
<dbReference type="Gene3D" id="3.30.70.330">
    <property type="match status" value="2"/>
</dbReference>
<dbReference type="InterPro" id="IPR012677">
    <property type="entry name" value="Nucleotide-bd_a/b_plait_sf"/>
</dbReference>
<dbReference type="InterPro" id="IPR035979">
    <property type="entry name" value="RBD_domain_sf"/>
</dbReference>
<dbReference type="SMART" id="SM00360">
    <property type="entry name" value="RRM"/>
    <property type="match status" value="2"/>
</dbReference>
<evidence type="ECO:0000256" key="3">
    <source>
        <dbReference type="ARBA" id="ARBA00023242"/>
    </source>
</evidence>
<evidence type="ECO:0000256" key="1">
    <source>
        <dbReference type="ARBA" id="ARBA00004123"/>
    </source>
</evidence>
<dbReference type="PROSITE" id="PS50102">
    <property type="entry name" value="RRM"/>
    <property type="match status" value="2"/>
</dbReference>
<sequence>MADQDYSHYSEYAQDDGDQGYDYAEEDNGEYCVDQCESSEGQIGSTDFLGDRRRNRDADDDKKLFIGGLGWGTTQDDLQSHFSKYGGVVQVTIKTNPTTGRSRGFAFIQFLSKDAVDRVLITGPHLINGTQVDPKRVKARRSGYNKVFVGGLDPDLPESEIRAYFERYGKIEGIELPYDKIRNQRKQFCFVAFESEDVVDQICKQAKQRIGGKECDVKKATRRQGPRVGGTEASWGRQNYSYDYGVGGRRRGRGKGRSVGGYGQTRDFAASYGSYGSGYDEYAAAYGGQSYGNQSYGNNVGYGNYGGYGK</sequence>
<dbReference type="eggNOG" id="KOG0118">
    <property type="taxonomic scope" value="Eukaryota"/>
</dbReference>
<comment type="subcellular location">
    <subcellularLocation>
        <location evidence="1">Nucleus</location>
    </subcellularLocation>
</comment>
<dbReference type="PANTHER" id="PTHR48033">
    <property type="entry name" value="RNA-BINDING (RRM/RBD/RNP MOTIFS) FAMILY PROTEIN"/>
    <property type="match status" value="1"/>
</dbReference>
<keyword evidence="2 4" id="KW-0694">RNA-binding</keyword>
<dbReference type="EMBL" id="JH431646">
    <property type="status" value="NOT_ANNOTATED_CDS"/>
    <property type="molecule type" value="Genomic_DNA"/>
</dbReference>
<evidence type="ECO:0000256" key="2">
    <source>
        <dbReference type="ARBA" id="ARBA00022884"/>
    </source>
</evidence>
<dbReference type="Pfam" id="PF00076">
    <property type="entry name" value="RRM_1"/>
    <property type="match status" value="2"/>
</dbReference>
<dbReference type="OMA" id="DNYWNQG"/>
<feature type="domain" description="RRM" evidence="6">
    <location>
        <begin position="62"/>
        <end position="144"/>
    </location>
</feature>
<keyword evidence="3" id="KW-0539">Nucleus</keyword>
<reference evidence="7" key="2">
    <citation type="submission" date="2015-02" db="UniProtKB">
        <authorList>
            <consortium name="EnsemblMetazoa"/>
        </authorList>
    </citation>
    <scope>IDENTIFICATION</scope>
</reference>
<dbReference type="GO" id="GO:0005654">
    <property type="term" value="C:nucleoplasm"/>
    <property type="evidence" value="ECO:0007669"/>
    <property type="project" value="TreeGrafter"/>
</dbReference>
<evidence type="ECO:0000259" key="6">
    <source>
        <dbReference type="PROSITE" id="PS50102"/>
    </source>
</evidence>
<proteinExistence type="predicted"/>
<feature type="domain" description="RRM" evidence="6">
    <location>
        <begin position="145"/>
        <end position="222"/>
    </location>
</feature>
<accession>T1IXF0</accession>
<dbReference type="SUPFAM" id="SSF54928">
    <property type="entry name" value="RNA-binding domain, RBD"/>
    <property type="match status" value="2"/>
</dbReference>
<feature type="compositionally biased region" description="Acidic residues" evidence="5">
    <location>
        <begin position="13"/>
        <end position="26"/>
    </location>
</feature>
<organism evidence="7 8">
    <name type="scientific">Strigamia maritima</name>
    <name type="common">European centipede</name>
    <name type="synonym">Geophilus maritimus</name>
    <dbReference type="NCBI Taxonomy" id="126957"/>
    <lineage>
        <taxon>Eukaryota</taxon>
        <taxon>Metazoa</taxon>
        <taxon>Ecdysozoa</taxon>
        <taxon>Arthropoda</taxon>
        <taxon>Myriapoda</taxon>
        <taxon>Chilopoda</taxon>
        <taxon>Pleurostigmophora</taxon>
        <taxon>Geophilomorpha</taxon>
        <taxon>Linotaeniidae</taxon>
        <taxon>Strigamia</taxon>
    </lineage>
</organism>